<dbReference type="Gene3D" id="3.40.109.10">
    <property type="entry name" value="NADH Oxidase"/>
    <property type="match status" value="2"/>
</dbReference>
<reference evidence="1 2" key="1">
    <citation type="submission" date="2017-07" db="EMBL/GenBank/DDBJ databases">
        <title>Complete genome sequence of Actinoalloteichus hoggarensis DSM 45943, type strain of Actinoalloteichus hoggarensis.</title>
        <authorList>
            <person name="Ruckert C."/>
            <person name="Nouioui I."/>
            <person name="Willmese J."/>
            <person name="van Wezel G."/>
            <person name="Klenk H.-P."/>
            <person name="Kalinowski J."/>
            <person name="Zotchev S.B."/>
        </authorList>
    </citation>
    <scope>NUCLEOTIDE SEQUENCE [LARGE SCALE GENOMIC DNA]</scope>
    <source>
        <strain evidence="1 2">DSM 45943</strain>
    </source>
</reference>
<dbReference type="Proteomes" id="UP000204221">
    <property type="component" value="Chromosome"/>
</dbReference>
<protein>
    <submittedName>
        <fullName evidence="1">Nitroreductase family protein</fullName>
    </submittedName>
</protein>
<dbReference type="AlphaFoldDB" id="A0A221W4N7"/>
<dbReference type="GO" id="GO:0016491">
    <property type="term" value="F:oxidoreductase activity"/>
    <property type="evidence" value="ECO:0007669"/>
    <property type="project" value="InterPro"/>
</dbReference>
<dbReference type="PANTHER" id="PTHR43745:SF2">
    <property type="entry name" value="NITROREDUCTASE MJ1384-RELATED"/>
    <property type="match status" value="1"/>
</dbReference>
<dbReference type="InterPro" id="IPR020051">
    <property type="entry name" value="SagB-type_dehydrogenase"/>
</dbReference>
<dbReference type="NCBIfam" id="TIGR03605">
    <property type="entry name" value="antibiot_sagB"/>
    <property type="match status" value="1"/>
</dbReference>
<evidence type="ECO:0000313" key="1">
    <source>
        <dbReference type="EMBL" id="ASO20673.1"/>
    </source>
</evidence>
<organism evidence="1 2">
    <name type="scientific">Actinoalloteichus hoggarensis</name>
    <dbReference type="NCBI Taxonomy" id="1470176"/>
    <lineage>
        <taxon>Bacteria</taxon>
        <taxon>Bacillati</taxon>
        <taxon>Actinomycetota</taxon>
        <taxon>Actinomycetes</taxon>
        <taxon>Pseudonocardiales</taxon>
        <taxon>Pseudonocardiaceae</taxon>
        <taxon>Actinoalloteichus</taxon>
    </lineage>
</organism>
<keyword evidence="2" id="KW-1185">Reference proteome</keyword>
<dbReference type="KEGG" id="ahg:AHOG_15235"/>
<sequence length="551" mass="58910">MRDPLPFDAVEVDRFVQRLRGTFDEVYPDRWSIDWSAIPSPFRWYESPVRIDLPPLPRAAALGDAVTTSGRTGGRLNQLGAILQASYGVSGVRWYPEGIAKSSPDEPKPVHREPHYQLRRPVPSGGVTFPVECYVLSGSTADLPAGRYHYDATRHALVPLSAPNDPYEGSRADMPAVRHSGIRLLLTAPLWKNYFKYSDFSYRLAALDSGTVVGQYALVAHRWGWGCRVSFDADERAVLAELGLDARQEAVIAVLDVDPPSAEPATTRRSQPGRVPTADLTAWRGAAGGPPPQAGASRMHAATLTADRGTGLPVDLPALPDPDPQDTRVSGSELITLPDVGAVDVPSVAESWSRTALGEQLRSTPLPSAAVARWLVQAAAPLNADLPGAETGLDHVRCVLLIRAVEGLRPGAYLSTAHGRSLMRLAEGEFGAVVGAAMFGQYMNLVQAPLVVALVGAADPQLGRNGALAYRVQHHVAGVIAQRLLVAAASDGVTGHPVLGFTSATLDRPTGVEALGWTSLLLMPFGLYRRALYLESSLNPLAVPSAAEVDR</sequence>
<evidence type="ECO:0000313" key="2">
    <source>
        <dbReference type="Proteomes" id="UP000204221"/>
    </source>
</evidence>
<proteinExistence type="predicted"/>
<dbReference type="EMBL" id="CP022521">
    <property type="protein sequence ID" value="ASO20673.1"/>
    <property type="molecule type" value="Genomic_DNA"/>
</dbReference>
<accession>A0A221W4N7</accession>
<dbReference type="CDD" id="cd02142">
    <property type="entry name" value="McbC_SagB-like_oxidoreductase"/>
    <property type="match status" value="1"/>
</dbReference>
<name>A0A221W4N7_9PSEU</name>
<dbReference type="InterPro" id="IPR000415">
    <property type="entry name" value="Nitroreductase-like"/>
</dbReference>
<dbReference type="RefSeq" id="WP_093941963.1">
    <property type="nucleotide sequence ID" value="NZ_CP022521.1"/>
</dbReference>
<dbReference type="OrthoDB" id="3723182at2"/>
<dbReference type="SUPFAM" id="SSF55469">
    <property type="entry name" value="FMN-dependent nitroreductase-like"/>
    <property type="match status" value="1"/>
</dbReference>
<gene>
    <name evidence="1" type="ORF">AHOG_15235</name>
</gene>
<dbReference type="InterPro" id="IPR052544">
    <property type="entry name" value="Bacteriocin_Proc_Enz"/>
</dbReference>
<dbReference type="PANTHER" id="PTHR43745">
    <property type="entry name" value="NITROREDUCTASE MJ1384-RELATED"/>
    <property type="match status" value="1"/>
</dbReference>